<evidence type="ECO:0000313" key="3">
    <source>
        <dbReference type="EMBL" id="MBB6059226.1"/>
    </source>
</evidence>
<dbReference type="Gene3D" id="2.60.120.1130">
    <property type="match status" value="1"/>
</dbReference>
<accession>A0A7W9WCB9</accession>
<dbReference type="InterPro" id="IPR024618">
    <property type="entry name" value="DUF3857"/>
</dbReference>
<dbReference type="Pfam" id="PF12969">
    <property type="entry name" value="DUF3857"/>
    <property type="match status" value="1"/>
</dbReference>
<evidence type="ECO:0000256" key="1">
    <source>
        <dbReference type="SAM" id="SignalP"/>
    </source>
</evidence>
<name>A0A7W9WCB9_9BACT</name>
<dbReference type="AlphaFoldDB" id="A0A7W9WCB9"/>
<feature type="signal peptide" evidence="1">
    <location>
        <begin position="1"/>
        <end position="25"/>
    </location>
</feature>
<dbReference type="Gene3D" id="2.60.40.3140">
    <property type="match status" value="1"/>
</dbReference>
<evidence type="ECO:0000259" key="2">
    <source>
        <dbReference type="Pfam" id="PF12969"/>
    </source>
</evidence>
<evidence type="ECO:0000313" key="4">
    <source>
        <dbReference type="Proteomes" id="UP000532746"/>
    </source>
</evidence>
<dbReference type="GO" id="GO:0008233">
    <property type="term" value="F:peptidase activity"/>
    <property type="evidence" value="ECO:0007669"/>
    <property type="project" value="UniProtKB-KW"/>
</dbReference>
<keyword evidence="1" id="KW-0732">Signal</keyword>
<keyword evidence="3" id="KW-0378">Hydrolase</keyword>
<sequence>MMQPLLRRLFLAGLCSVAAVSLAQAQAEPIKFGKIDERDLTGQNFVADSAAPAVVLCDFGRSIFDYNEGQFRVIFERVARIKILKKAGYEYATVKVPLYHRGTTEEKMSGLRGFTYNLVNGQVVKEKLNSESMFREVSTPNVNIRKFTMPNVREGSIIEFTYTVASEFTFNFQDWSFQSDIPVRWSEYRAAIPEYFDYKMLMQGYEPLEVQERNEGVTQYSIRWSSSMDMRTGERESGGATVVTPRVTNYRWAMKNVPAMREEPYMTTTDDYVSKIDFELAGIKWPDEPYKPVANSWEKIDRELLNEDNFGAQLSRGGFLKEQVAALAAQHADPALRAAAVHDLVRRAVKYNGNNGLLSSGTLRRIYDQKSGSSADVNLLLIAALREAGLKANPVVLSTRSHGRMETNVPLLSRFNYVIAHVALPEGKELLVDATEELAPCGMLPYRCLNGVGRLVMSKTEESRWVELKPADRLLTYRQINLTVDEKGGMTGKVHQEHGGYLALDQREKLRKLGEKKYVEEITTGYEGWSIPKYAFKERDAFHKPLTLEYDFAATGSDTPVGTIYLNPLRYFGTNKNPFLHEGRRFPVDFGTALDETIMMNITLPAGYELEETPKGMAVELPEGGGRFIYNVQPGQGILQIVSRMSLVRPVYSAEEYAYLREFFTHVITKQGEKLVLKKKA</sequence>
<comment type="caution">
    <text evidence="3">The sequence shown here is derived from an EMBL/GenBank/DDBJ whole genome shotgun (WGS) entry which is preliminary data.</text>
</comment>
<proteinExistence type="predicted"/>
<keyword evidence="3" id="KW-0645">Protease</keyword>
<reference evidence="3 4" key="1">
    <citation type="submission" date="2020-08" db="EMBL/GenBank/DDBJ databases">
        <title>Genomic Encyclopedia of Type Strains, Phase IV (KMG-IV): sequencing the most valuable type-strain genomes for metagenomic binning, comparative biology and taxonomic classification.</title>
        <authorList>
            <person name="Goeker M."/>
        </authorList>
    </citation>
    <scope>NUCLEOTIDE SEQUENCE [LARGE SCALE GENOMIC DNA]</scope>
    <source>
        <strain evidence="3 4">DSM 26718</strain>
    </source>
</reference>
<dbReference type="Gene3D" id="3.10.620.30">
    <property type="match status" value="1"/>
</dbReference>
<feature type="domain" description="DUF3857" evidence="2">
    <location>
        <begin position="146"/>
        <end position="225"/>
    </location>
</feature>
<dbReference type="Proteomes" id="UP000532746">
    <property type="component" value="Unassembled WGS sequence"/>
</dbReference>
<dbReference type="RefSeq" id="WP_183402644.1">
    <property type="nucleotide sequence ID" value="NZ_JACHGG010000002.1"/>
</dbReference>
<dbReference type="GO" id="GO:0006508">
    <property type="term" value="P:proteolysis"/>
    <property type="evidence" value="ECO:0007669"/>
    <property type="project" value="UniProtKB-KW"/>
</dbReference>
<keyword evidence="4" id="KW-1185">Reference proteome</keyword>
<feature type="chain" id="PRO_5031500650" evidence="1">
    <location>
        <begin position="26"/>
        <end position="681"/>
    </location>
</feature>
<organism evidence="3 4">
    <name type="scientific">Hymenobacter luteus</name>
    <dbReference type="NCBI Taxonomy" id="1411122"/>
    <lineage>
        <taxon>Bacteria</taxon>
        <taxon>Pseudomonadati</taxon>
        <taxon>Bacteroidota</taxon>
        <taxon>Cytophagia</taxon>
        <taxon>Cytophagales</taxon>
        <taxon>Hymenobacteraceae</taxon>
        <taxon>Hymenobacter</taxon>
    </lineage>
</organism>
<dbReference type="EMBL" id="JACHGG010000002">
    <property type="protein sequence ID" value="MBB6059226.1"/>
    <property type="molecule type" value="Genomic_DNA"/>
</dbReference>
<gene>
    <name evidence="3" type="ORF">HNQ93_002072</name>
</gene>
<protein>
    <submittedName>
        <fullName evidence="3">Transglutaminase-like putative cysteine protease</fullName>
    </submittedName>
</protein>